<gene>
    <name evidence="2" type="ORF">FIBSPDRAFT_439971</name>
</gene>
<accession>A0A166MEB7</accession>
<keyword evidence="1" id="KW-0732">Signal</keyword>
<evidence type="ECO:0000256" key="1">
    <source>
        <dbReference type="SAM" id="SignalP"/>
    </source>
</evidence>
<organism evidence="2 3">
    <name type="scientific">Athelia psychrophila</name>
    <dbReference type="NCBI Taxonomy" id="1759441"/>
    <lineage>
        <taxon>Eukaryota</taxon>
        <taxon>Fungi</taxon>
        <taxon>Dikarya</taxon>
        <taxon>Basidiomycota</taxon>
        <taxon>Agaricomycotina</taxon>
        <taxon>Agaricomycetes</taxon>
        <taxon>Agaricomycetidae</taxon>
        <taxon>Atheliales</taxon>
        <taxon>Atheliaceae</taxon>
        <taxon>Athelia</taxon>
    </lineage>
</organism>
<proteinExistence type="predicted"/>
<evidence type="ECO:0008006" key="4">
    <source>
        <dbReference type="Google" id="ProtNLM"/>
    </source>
</evidence>
<name>A0A166MEB7_9AGAM</name>
<dbReference type="AlphaFoldDB" id="A0A166MEB7"/>
<reference evidence="2 3" key="1">
    <citation type="journal article" date="2016" name="Mol. Biol. Evol.">
        <title>Comparative Genomics of Early-Diverging Mushroom-Forming Fungi Provides Insights into the Origins of Lignocellulose Decay Capabilities.</title>
        <authorList>
            <person name="Nagy L.G."/>
            <person name="Riley R."/>
            <person name="Tritt A."/>
            <person name="Adam C."/>
            <person name="Daum C."/>
            <person name="Floudas D."/>
            <person name="Sun H."/>
            <person name="Yadav J.S."/>
            <person name="Pangilinan J."/>
            <person name="Larsson K.H."/>
            <person name="Matsuura K."/>
            <person name="Barry K."/>
            <person name="Labutti K."/>
            <person name="Kuo R."/>
            <person name="Ohm R.A."/>
            <person name="Bhattacharya S.S."/>
            <person name="Shirouzu T."/>
            <person name="Yoshinaga Y."/>
            <person name="Martin F.M."/>
            <person name="Grigoriev I.V."/>
            <person name="Hibbett D.S."/>
        </authorList>
    </citation>
    <scope>NUCLEOTIDE SEQUENCE [LARGE SCALE GENOMIC DNA]</scope>
    <source>
        <strain evidence="2 3">CBS 109695</strain>
    </source>
</reference>
<dbReference type="EMBL" id="KV417529">
    <property type="protein sequence ID" value="KZP23918.1"/>
    <property type="molecule type" value="Genomic_DNA"/>
</dbReference>
<evidence type="ECO:0000313" key="2">
    <source>
        <dbReference type="EMBL" id="KZP23918.1"/>
    </source>
</evidence>
<evidence type="ECO:0000313" key="3">
    <source>
        <dbReference type="Proteomes" id="UP000076532"/>
    </source>
</evidence>
<protein>
    <recommendedName>
        <fullName evidence="4">Secreted protein</fullName>
    </recommendedName>
</protein>
<feature type="signal peptide" evidence="1">
    <location>
        <begin position="1"/>
        <end position="25"/>
    </location>
</feature>
<sequence>MVFHFQIAVFIFILTLLDLVALGRGVADSNYIRRTQNRTFFRGSQSGPRSNTSSHKYSILSSTGITYSMNQMCQGYRGRSVGYSGVVRNISSIPADAIFAQRKRCWCGKSLKVK</sequence>
<keyword evidence="3" id="KW-1185">Reference proteome</keyword>
<feature type="chain" id="PRO_5007877323" description="Secreted protein" evidence="1">
    <location>
        <begin position="26"/>
        <end position="114"/>
    </location>
</feature>
<dbReference type="Proteomes" id="UP000076532">
    <property type="component" value="Unassembled WGS sequence"/>
</dbReference>